<feature type="transmembrane region" description="Helical" evidence="8">
    <location>
        <begin position="118"/>
        <end position="139"/>
    </location>
</feature>
<sequence>MEQYDQIGARLDRLPLARFHYRIFGIISFSLLLTGFLSYSGNVVLAKLVSNGWSNNFLNAAFTSALMFGYFIGSLTGGFIGDYFGRRRAFRINLLIVGIAATGAAFVPDMYWLIFFRFLMGTGMGALIMVGYASFTEFIPATVRGKWSARLSFVGNWSPMLSAAIGVVVIAFFSWRIMFLLGGIGILLAWLLSGKYFIESPRWLAGKGQIAGAECQLREVE</sequence>
<dbReference type="PROSITE" id="PS50850">
    <property type="entry name" value="MFS"/>
    <property type="match status" value="1"/>
</dbReference>
<dbReference type="PANTHER" id="PTHR23511:SF34">
    <property type="entry name" value="SYNAPTIC VESICLE GLYCOPROTEIN 2"/>
    <property type="match status" value="1"/>
</dbReference>
<evidence type="ECO:0000256" key="3">
    <source>
        <dbReference type="ARBA" id="ARBA00022448"/>
    </source>
</evidence>
<evidence type="ECO:0000256" key="4">
    <source>
        <dbReference type="ARBA" id="ARBA00022475"/>
    </source>
</evidence>
<feature type="domain" description="Major facilitator superfamily (MFS) profile" evidence="9">
    <location>
        <begin position="23"/>
        <end position="221"/>
    </location>
</feature>
<evidence type="ECO:0000313" key="10">
    <source>
        <dbReference type="EMBL" id="EGE1990973.1"/>
    </source>
</evidence>
<proteinExistence type="inferred from homology"/>
<evidence type="ECO:0000256" key="1">
    <source>
        <dbReference type="ARBA" id="ARBA00004141"/>
    </source>
</evidence>
<dbReference type="Proteomes" id="UP000854059">
    <property type="component" value="Unassembled WGS sequence"/>
</dbReference>
<feature type="transmembrane region" description="Helical" evidence="8">
    <location>
        <begin position="92"/>
        <end position="112"/>
    </location>
</feature>
<comment type="similarity">
    <text evidence="2">Belongs to the major facilitator superfamily. Sugar transporter (TC 2.A.1.1) family.</text>
</comment>
<evidence type="ECO:0000256" key="6">
    <source>
        <dbReference type="ARBA" id="ARBA00022989"/>
    </source>
</evidence>
<name>A0AAN3T9W6_ECOLX</name>
<keyword evidence="7 8" id="KW-0472">Membrane</keyword>
<dbReference type="GO" id="GO:0022857">
    <property type="term" value="F:transmembrane transporter activity"/>
    <property type="evidence" value="ECO:0007669"/>
    <property type="project" value="InterPro"/>
</dbReference>
<keyword evidence="3" id="KW-0813">Transport</keyword>
<feature type="transmembrane region" description="Helical" evidence="8">
    <location>
        <begin position="151"/>
        <end position="173"/>
    </location>
</feature>
<keyword evidence="6 8" id="KW-1133">Transmembrane helix</keyword>
<dbReference type="InterPro" id="IPR020846">
    <property type="entry name" value="MFS_dom"/>
</dbReference>
<evidence type="ECO:0000259" key="9">
    <source>
        <dbReference type="PROSITE" id="PS50850"/>
    </source>
</evidence>
<dbReference type="InterPro" id="IPR011701">
    <property type="entry name" value="MFS"/>
</dbReference>
<evidence type="ECO:0000256" key="8">
    <source>
        <dbReference type="SAM" id="Phobius"/>
    </source>
</evidence>
<feature type="non-terminal residue" evidence="10">
    <location>
        <position position="221"/>
    </location>
</feature>
<evidence type="ECO:0000256" key="7">
    <source>
        <dbReference type="ARBA" id="ARBA00023136"/>
    </source>
</evidence>
<dbReference type="AlphaFoldDB" id="A0AAN3T9W6"/>
<protein>
    <submittedName>
        <fullName evidence="10">MFS transporter</fullName>
    </submittedName>
</protein>
<keyword evidence="4" id="KW-1003">Cell membrane</keyword>
<evidence type="ECO:0000256" key="2">
    <source>
        <dbReference type="ARBA" id="ARBA00010992"/>
    </source>
</evidence>
<dbReference type="PANTHER" id="PTHR23511">
    <property type="entry name" value="SYNAPTIC VESICLE GLYCOPROTEIN 2"/>
    <property type="match status" value="1"/>
</dbReference>
<evidence type="ECO:0000256" key="5">
    <source>
        <dbReference type="ARBA" id="ARBA00022692"/>
    </source>
</evidence>
<dbReference type="InterPro" id="IPR036259">
    <property type="entry name" value="MFS_trans_sf"/>
</dbReference>
<gene>
    <name evidence="10" type="ORF">DL968_26250</name>
</gene>
<reference evidence="10" key="1">
    <citation type="submission" date="2018-05" db="EMBL/GenBank/DDBJ databases">
        <authorList>
            <person name="Ashton P.M."/>
            <person name="Dallman T."/>
            <person name="Nair S."/>
            <person name="De Pinna E."/>
            <person name="Peters T."/>
            <person name="Grant K."/>
        </authorList>
    </citation>
    <scope>NUCLEOTIDE SEQUENCE</scope>
    <source>
        <strain evidence="10">412057</strain>
    </source>
</reference>
<comment type="subcellular location">
    <subcellularLocation>
        <location evidence="1">Membrane</location>
        <topology evidence="1">Multi-pass membrane protein</topology>
    </subcellularLocation>
</comment>
<dbReference type="Pfam" id="PF07690">
    <property type="entry name" value="MFS_1"/>
    <property type="match status" value="1"/>
</dbReference>
<dbReference type="SUPFAM" id="SSF103473">
    <property type="entry name" value="MFS general substrate transporter"/>
    <property type="match status" value="1"/>
</dbReference>
<feature type="transmembrane region" description="Helical" evidence="8">
    <location>
        <begin position="60"/>
        <end position="80"/>
    </location>
</feature>
<feature type="transmembrane region" description="Helical" evidence="8">
    <location>
        <begin position="21"/>
        <end position="40"/>
    </location>
</feature>
<evidence type="ECO:0000313" key="11">
    <source>
        <dbReference type="Proteomes" id="UP000854059"/>
    </source>
</evidence>
<comment type="caution">
    <text evidence="10">The sequence shown here is derived from an EMBL/GenBank/DDBJ whole genome shotgun (WGS) entry which is preliminary data.</text>
</comment>
<dbReference type="GO" id="GO:0016020">
    <property type="term" value="C:membrane"/>
    <property type="evidence" value="ECO:0007669"/>
    <property type="project" value="UniProtKB-SubCell"/>
</dbReference>
<feature type="transmembrane region" description="Helical" evidence="8">
    <location>
        <begin position="179"/>
        <end position="198"/>
    </location>
</feature>
<keyword evidence="5 8" id="KW-0812">Transmembrane</keyword>
<accession>A0AAN3T9W6</accession>
<dbReference type="Gene3D" id="1.20.1250.20">
    <property type="entry name" value="MFS general substrate transporter like domains"/>
    <property type="match status" value="1"/>
</dbReference>
<dbReference type="EMBL" id="AAVTXU010000224">
    <property type="protein sequence ID" value="EGE1990973.1"/>
    <property type="molecule type" value="Genomic_DNA"/>
</dbReference>
<organism evidence="10 11">
    <name type="scientific">Escherichia coli</name>
    <dbReference type="NCBI Taxonomy" id="562"/>
    <lineage>
        <taxon>Bacteria</taxon>
        <taxon>Pseudomonadati</taxon>
        <taxon>Pseudomonadota</taxon>
        <taxon>Gammaproteobacteria</taxon>
        <taxon>Enterobacterales</taxon>
        <taxon>Enterobacteriaceae</taxon>
        <taxon>Escherichia</taxon>
    </lineage>
</organism>